<keyword evidence="3" id="KW-1185">Reference proteome</keyword>
<feature type="non-terminal residue" evidence="2">
    <location>
        <position position="95"/>
    </location>
</feature>
<keyword evidence="1" id="KW-1133">Transmembrane helix</keyword>
<accession>A0A9P5Y5E4</accession>
<feature type="transmembrane region" description="Helical" evidence="1">
    <location>
        <begin position="39"/>
        <end position="66"/>
    </location>
</feature>
<comment type="caution">
    <text evidence="2">The sequence shown here is derived from an EMBL/GenBank/DDBJ whole genome shotgun (WGS) entry which is preliminary data.</text>
</comment>
<keyword evidence="1" id="KW-0812">Transmembrane</keyword>
<evidence type="ECO:0000313" key="3">
    <source>
        <dbReference type="Proteomes" id="UP000807353"/>
    </source>
</evidence>
<gene>
    <name evidence="2" type="ORF">BDZ94DRAFT_1263267</name>
</gene>
<reference evidence="2" key="1">
    <citation type="submission" date="2020-11" db="EMBL/GenBank/DDBJ databases">
        <authorList>
            <consortium name="DOE Joint Genome Institute"/>
            <person name="Ahrendt S."/>
            <person name="Riley R."/>
            <person name="Andreopoulos W."/>
            <person name="Labutti K."/>
            <person name="Pangilinan J."/>
            <person name="Ruiz-Duenas F.J."/>
            <person name="Barrasa J.M."/>
            <person name="Sanchez-Garcia M."/>
            <person name="Camarero S."/>
            <person name="Miyauchi S."/>
            <person name="Serrano A."/>
            <person name="Linde D."/>
            <person name="Babiker R."/>
            <person name="Drula E."/>
            <person name="Ayuso-Fernandez I."/>
            <person name="Pacheco R."/>
            <person name="Padilla G."/>
            <person name="Ferreira P."/>
            <person name="Barriuso J."/>
            <person name="Kellner H."/>
            <person name="Castanera R."/>
            <person name="Alfaro M."/>
            <person name="Ramirez L."/>
            <person name="Pisabarro A.G."/>
            <person name="Kuo A."/>
            <person name="Tritt A."/>
            <person name="Lipzen A."/>
            <person name="He G."/>
            <person name="Yan M."/>
            <person name="Ng V."/>
            <person name="Cullen D."/>
            <person name="Martin F."/>
            <person name="Rosso M.-N."/>
            <person name="Henrissat B."/>
            <person name="Hibbett D."/>
            <person name="Martinez A.T."/>
            <person name="Grigoriev I.V."/>
        </authorList>
    </citation>
    <scope>NUCLEOTIDE SEQUENCE</scope>
    <source>
        <strain evidence="2">CBS 247.69</strain>
    </source>
</reference>
<keyword evidence="1" id="KW-0472">Membrane</keyword>
<evidence type="ECO:0000256" key="1">
    <source>
        <dbReference type="SAM" id="Phobius"/>
    </source>
</evidence>
<proteinExistence type="predicted"/>
<dbReference type="EMBL" id="MU150281">
    <property type="protein sequence ID" value="KAF9461611.1"/>
    <property type="molecule type" value="Genomic_DNA"/>
</dbReference>
<organism evidence="2 3">
    <name type="scientific">Collybia nuda</name>
    <dbReference type="NCBI Taxonomy" id="64659"/>
    <lineage>
        <taxon>Eukaryota</taxon>
        <taxon>Fungi</taxon>
        <taxon>Dikarya</taxon>
        <taxon>Basidiomycota</taxon>
        <taxon>Agaricomycotina</taxon>
        <taxon>Agaricomycetes</taxon>
        <taxon>Agaricomycetidae</taxon>
        <taxon>Agaricales</taxon>
        <taxon>Tricholomatineae</taxon>
        <taxon>Clitocybaceae</taxon>
        <taxon>Collybia</taxon>
    </lineage>
</organism>
<evidence type="ECO:0000313" key="2">
    <source>
        <dbReference type="EMBL" id="KAF9461611.1"/>
    </source>
</evidence>
<protein>
    <submittedName>
        <fullName evidence="2">Uncharacterized protein</fullName>
    </submittedName>
</protein>
<sequence length="95" mass="10663">MQRNISARHHVHGSLSVCVRSISIYSPSVLFWVHSAVYLASFFLSFLFLSFSSLPIDTLIVLPFLISQPSPSIHSSPCILWNPVNWLAPPPLPYL</sequence>
<dbReference type="AlphaFoldDB" id="A0A9P5Y5E4"/>
<name>A0A9P5Y5E4_9AGAR</name>
<dbReference type="Proteomes" id="UP000807353">
    <property type="component" value="Unassembled WGS sequence"/>
</dbReference>